<reference key="1">
    <citation type="submission" date="2019-01" db="UniProtKB">
        <authorList>
            <consortium name="RefSeq"/>
        </authorList>
    </citation>
    <scope>IDENTIFICATION</scope>
</reference>
<keyword evidence="3 9" id="KW-0813">Transport</keyword>
<dbReference type="InterPro" id="IPR006667">
    <property type="entry name" value="SLC41_membr_dom"/>
</dbReference>
<sequence length="125" mass="13710">MWIEALLSSLTATFSSCALSFLCLLSAGMLMVCIVIGALKLGLNPDNIATPIAASLGDLTTLSLLAFVSSFFYKHKDNRYLTPLLCISFMALIPIWVLIAKQNPPIMKILKFGWFPIILAMVISR</sequence>
<evidence type="ECO:0000256" key="2">
    <source>
        <dbReference type="ARBA" id="ARBA00009749"/>
    </source>
</evidence>
<comment type="function">
    <text evidence="9">Acts as a magnesium transporter.</text>
</comment>
<evidence type="ECO:0000256" key="8">
    <source>
        <dbReference type="ARBA" id="ARBA00023136"/>
    </source>
</evidence>
<organism evidence="11 12">
    <name type="scientific">Callorhinus ursinus</name>
    <name type="common">Northern fur seal</name>
    <dbReference type="NCBI Taxonomy" id="34884"/>
    <lineage>
        <taxon>Eukaryota</taxon>
        <taxon>Metazoa</taxon>
        <taxon>Chordata</taxon>
        <taxon>Craniata</taxon>
        <taxon>Vertebrata</taxon>
        <taxon>Euteleostomi</taxon>
        <taxon>Mammalia</taxon>
        <taxon>Eutheria</taxon>
        <taxon>Laurasiatheria</taxon>
        <taxon>Carnivora</taxon>
        <taxon>Caniformia</taxon>
        <taxon>Pinnipedia</taxon>
        <taxon>Otariidae</taxon>
        <taxon>Callorhinus</taxon>
    </lineage>
</organism>
<evidence type="ECO:0000256" key="5">
    <source>
        <dbReference type="ARBA" id="ARBA00022842"/>
    </source>
</evidence>
<evidence type="ECO:0000256" key="1">
    <source>
        <dbReference type="ARBA" id="ARBA00004141"/>
    </source>
</evidence>
<evidence type="ECO:0000313" key="12">
    <source>
        <dbReference type="RefSeq" id="XP_025721986.1"/>
    </source>
</evidence>
<feature type="domain" description="SLC41A/MgtE integral membrane" evidence="10">
    <location>
        <begin position="16"/>
        <end position="67"/>
    </location>
</feature>
<keyword evidence="4 9" id="KW-0812">Transmembrane</keyword>
<dbReference type="GO" id="GO:0015693">
    <property type="term" value="P:magnesium ion transport"/>
    <property type="evidence" value="ECO:0007669"/>
    <property type="project" value="UniProtKB-ARBA"/>
</dbReference>
<dbReference type="GO" id="GO:0005886">
    <property type="term" value="C:plasma membrane"/>
    <property type="evidence" value="ECO:0007669"/>
    <property type="project" value="TreeGrafter"/>
</dbReference>
<dbReference type="InterPro" id="IPR045349">
    <property type="entry name" value="SLC41A1-3"/>
</dbReference>
<feature type="transmembrane region" description="Helical" evidence="9">
    <location>
        <begin position="51"/>
        <end position="73"/>
    </location>
</feature>
<comment type="subcellular location">
    <subcellularLocation>
        <location evidence="1 9">Membrane</location>
        <topology evidence="1 9">Multi-pass membrane protein</topology>
    </subcellularLocation>
</comment>
<gene>
    <name evidence="12" type="primary">LOC112819199</name>
</gene>
<dbReference type="GO" id="GO:0022890">
    <property type="term" value="F:inorganic cation transmembrane transporter activity"/>
    <property type="evidence" value="ECO:0007669"/>
    <property type="project" value="UniProtKB-UniRule"/>
</dbReference>
<dbReference type="PANTHER" id="PTHR16228">
    <property type="entry name" value="DIVALENT CATION TRANSPORTER SOLUTE CARRIER FAMILY 41"/>
    <property type="match status" value="1"/>
</dbReference>
<dbReference type="PANTHER" id="PTHR16228:SF22">
    <property type="entry name" value="SOLUTE CARRIER FAMILY 41 MEMBER 3"/>
    <property type="match status" value="1"/>
</dbReference>
<dbReference type="GO" id="GO:0008324">
    <property type="term" value="F:monoatomic cation transmembrane transporter activity"/>
    <property type="evidence" value="ECO:0007669"/>
    <property type="project" value="UniProtKB-UniRule"/>
</dbReference>
<name>A0A3Q7Q0Z5_CALUR</name>
<comment type="similarity">
    <text evidence="2 9">Belongs to the SLC41A transporter family.</text>
</comment>
<evidence type="ECO:0000256" key="7">
    <source>
        <dbReference type="ARBA" id="ARBA00023065"/>
    </source>
</evidence>
<dbReference type="RefSeq" id="XP_025721986.1">
    <property type="nucleotide sequence ID" value="XM_025866201.1"/>
</dbReference>
<keyword evidence="8 9" id="KW-0472">Membrane</keyword>
<dbReference type="SUPFAM" id="SSF161093">
    <property type="entry name" value="MgtE membrane domain-like"/>
    <property type="match status" value="1"/>
</dbReference>
<evidence type="ECO:0000313" key="11">
    <source>
        <dbReference type="Proteomes" id="UP000286641"/>
    </source>
</evidence>
<accession>A0A3Q7Q0Z5</accession>
<dbReference type="Gene3D" id="1.10.357.20">
    <property type="entry name" value="SLC41 divalent cation transporters, integral membrane domain"/>
    <property type="match status" value="1"/>
</dbReference>
<feature type="transmembrane region" description="Helical" evidence="9">
    <location>
        <begin position="80"/>
        <end position="99"/>
    </location>
</feature>
<proteinExistence type="inferred from homology"/>
<feature type="transmembrane region" description="Helical" evidence="9">
    <location>
        <begin position="12"/>
        <end position="39"/>
    </location>
</feature>
<reference evidence="12" key="2">
    <citation type="submission" date="2025-08" db="UniProtKB">
        <authorList>
            <consortium name="RefSeq"/>
        </authorList>
    </citation>
    <scope>IDENTIFICATION</scope>
    <source>
        <tissue evidence="12">Blood</tissue>
    </source>
</reference>
<dbReference type="Proteomes" id="UP000286641">
    <property type="component" value="Unplaced"/>
</dbReference>
<comment type="caution">
    <text evidence="9">Lacks conserved residue(s) required for the propagation of feature annotation.</text>
</comment>
<keyword evidence="5 9" id="KW-0460">Magnesium</keyword>
<protein>
    <recommendedName>
        <fullName evidence="9">Solute carrier family 41 member</fullName>
    </recommendedName>
</protein>
<dbReference type="AlphaFoldDB" id="A0A3Q7Q0Z5"/>
<evidence type="ECO:0000259" key="10">
    <source>
        <dbReference type="Pfam" id="PF01769"/>
    </source>
</evidence>
<keyword evidence="11" id="KW-1185">Reference proteome</keyword>
<dbReference type="InParanoid" id="A0A3Q7Q0Z5"/>
<keyword evidence="6 9" id="KW-1133">Transmembrane helix</keyword>
<evidence type="ECO:0000256" key="4">
    <source>
        <dbReference type="ARBA" id="ARBA00022692"/>
    </source>
</evidence>
<dbReference type="InterPro" id="IPR036739">
    <property type="entry name" value="SLC41_membr_dom_sf"/>
</dbReference>
<keyword evidence="7 9" id="KW-0406">Ion transport</keyword>
<evidence type="ECO:0000256" key="6">
    <source>
        <dbReference type="ARBA" id="ARBA00022989"/>
    </source>
</evidence>
<dbReference type="Pfam" id="PF01769">
    <property type="entry name" value="MgtE"/>
    <property type="match status" value="1"/>
</dbReference>
<evidence type="ECO:0000256" key="3">
    <source>
        <dbReference type="ARBA" id="ARBA00022448"/>
    </source>
</evidence>
<evidence type="ECO:0000256" key="9">
    <source>
        <dbReference type="RuleBase" id="RU369007"/>
    </source>
</evidence>